<dbReference type="Gene3D" id="3.10.450.50">
    <property type="match status" value="1"/>
</dbReference>
<dbReference type="Pfam" id="PF14534">
    <property type="entry name" value="DUF4440"/>
    <property type="match status" value="1"/>
</dbReference>
<comment type="caution">
    <text evidence="3">The sequence shown here is derived from an EMBL/GenBank/DDBJ whole genome shotgun (WGS) entry which is preliminary data.</text>
</comment>
<accession>A0A540X8A0</accession>
<name>A0A540X8A0_9BACT</name>
<dbReference type="RefSeq" id="WP_141640894.1">
    <property type="nucleotide sequence ID" value="NZ_VIFM01000007.1"/>
</dbReference>
<feature type="domain" description="DUF4440" evidence="2">
    <location>
        <begin position="37"/>
        <end position="135"/>
    </location>
</feature>
<dbReference type="InterPro" id="IPR027843">
    <property type="entry name" value="DUF4440"/>
</dbReference>
<protein>
    <submittedName>
        <fullName evidence="3">Nuclear transport factor 2 family protein</fullName>
    </submittedName>
</protein>
<reference evidence="3 4" key="1">
    <citation type="submission" date="2019-06" db="EMBL/GenBank/DDBJ databases">
        <authorList>
            <person name="Livingstone P."/>
            <person name="Whitworth D."/>
        </authorList>
    </citation>
    <scope>NUCLEOTIDE SEQUENCE [LARGE SCALE GENOMIC DNA]</scope>
    <source>
        <strain evidence="3 4">AM401</strain>
    </source>
</reference>
<dbReference type="Proteomes" id="UP000315369">
    <property type="component" value="Unassembled WGS sequence"/>
</dbReference>
<dbReference type="EMBL" id="VIFM01000007">
    <property type="protein sequence ID" value="TQF17452.1"/>
    <property type="molecule type" value="Genomic_DNA"/>
</dbReference>
<evidence type="ECO:0000313" key="3">
    <source>
        <dbReference type="EMBL" id="TQF17452.1"/>
    </source>
</evidence>
<evidence type="ECO:0000313" key="4">
    <source>
        <dbReference type="Proteomes" id="UP000315369"/>
    </source>
</evidence>
<evidence type="ECO:0000256" key="1">
    <source>
        <dbReference type="SAM" id="SignalP"/>
    </source>
</evidence>
<keyword evidence="1" id="KW-0732">Signal</keyword>
<dbReference type="OrthoDB" id="5956292at2"/>
<dbReference type="AlphaFoldDB" id="A0A540X8A0"/>
<keyword evidence="4" id="KW-1185">Reference proteome</keyword>
<gene>
    <name evidence="3" type="ORF">FJV41_03150</name>
</gene>
<feature type="chain" id="PRO_5022215313" evidence="1">
    <location>
        <begin position="20"/>
        <end position="155"/>
    </location>
</feature>
<dbReference type="SUPFAM" id="SSF54427">
    <property type="entry name" value="NTF2-like"/>
    <property type="match status" value="1"/>
</dbReference>
<sequence>MLKSMLTLLVLALSSPSFAASPSADEKAVLDGLHAACEAFQKGDVAFLEGFLADGFTQMDSAGNVTDRAATLAEVRAKEPRYEVFRNHDMKVRLYGDTAVVIGITSVKGVSGGSPFDVDFRFTDTLIKRDGRWRIAASHISRLPKAAPPATTGKK</sequence>
<proteinExistence type="predicted"/>
<dbReference type="InterPro" id="IPR032710">
    <property type="entry name" value="NTF2-like_dom_sf"/>
</dbReference>
<feature type="signal peptide" evidence="1">
    <location>
        <begin position="1"/>
        <end position="19"/>
    </location>
</feature>
<organism evidence="3 4">
    <name type="scientific">Myxococcus llanfairpwllgwyngyllgogerychwyrndrobwllllantysiliogogogochensis</name>
    <dbReference type="NCBI Taxonomy" id="2590453"/>
    <lineage>
        <taxon>Bacteria</taxon>
        <taxon>Pseudomonadati</taxon>
        <taxon>Myxococcota</taxon>
        <taxon>Myxococcia</taxon>
        <taxon>Myxococcales</taxon>
        <taxon>Cystobacterineae</taxon>
        <taxon>Myxococcaceae</taxon>
        <taxon>Myxococcus</taxon>
    </lineage>
</organism>
<evidence type="ECO:0000259" key="2">
    <source>
        <dbReference type="Pfam" id="PF14534"/>
    </source>
</evidence>